<comment type="similarity">
    <text evidence="1">Belongs to the carbohydrate kinase PfkB family.</text>
</comment>
<evidence type="ECO:0000313" key="7">
    <source>
        <dbReference type="Proteomes" id="UP000030649"/>
    </source>
</evidence>
<dbReference type="SUPFAM" id="SSF53613">
    <property type="entry name" value="Ribokinase-like"/>
    <property type="match status" value="1"/>
</dbReference>
<name>U1PF21_9EURY</name>
<keyword evidence="2" id="KW-0808">Transferase</keyword>
<dbReference type="Gene3D" id="3.40.1190.20">
    <property type="match status" value="1"/>
</dbReference>
<accession>U1PF21</accession>
<evidence type="ECO:0000256" key="1">
    <source>
        <dbReference type="ARBA" id="ARBA00010688"/>
    </source>
</evidence>
<reference evidence="6 7" key="1">
    <citation type="journal article" date="2013" name="PLoS ONE">
        <title>Assembly-driven community genomics of a hypersaline microbial ecosystem.</title>
        <authorList>
            <person name="Podell S."/>
            <person name="Ugalde J.A."/>
            <person name="Narasingarao P."/>
            <person name="Banfield J.F."/>
            <person name="Heidelberg K.B."/>
            <person name="Allen E.E."/>
        </authorList>
    </citation>
    <scope>NUCLEOTIDE SEQUENCE [LARGE SCALE GENOMIC DNA]</scope>
    <source>
        <strain evidence="7">J07HQW1</strain>
    </source>
</reference>
<evidence type="ECO:0000256" key="2">
    <source>
        <dbReference type="ARBA" id="ARBA00022679"/>
    </source>
</evidence>
<dbReference type="STRING" id="1238424.J07HQW1_00718"/>
<dbReference type="NCBIfam" id="NF041332">
    <property type="entry name" value="KDG_KDGal_kin_Halo"/>
    <property type="match status" value="1"/>
</dbReference>
<dbReference type="AlphaFoldDB" id="U1PF21"/>
<dbReference type="CDD" id="cd01166">
    <property type="entry name" value="KdgK"/>
    <property type="match status" value="1"/>
</dbReference>
<evidence type="ECO:0000313" key="6">
    <source>
        <dbReference type="EMBL" id="ERG90691.1"/>
    </source>
</evidence>
<dbReference type="PANTHER" id="PTHR43320">
    <property type="entry name" value="SUGAR KINASE"/>
    <property type="match status" value="1"/>
</dbReference>
<evidence type="ECO:0000256" key="3">
    <source>
        <dbReference type="ARBA" id="ARBA00022777"/>
    </source>
</evidence>
<dbReference type="Pfam" id="PF00294">
    <property type="entry name" value="PfkB"/>
    <property type="match status" value="1"/>
</dbReference>
<feature type="domain" description="Carbohydrate kinase PfkB" evidence="5">
    <location>
        <begin position="29"/>
        <end position="334"/>
    </location>
</feature>
<dbReference type="PRINTS" id="PR00990">
    <property type="entry name" value="RIBOKINASE"/>
</dbReference>
<protein>
    <submittedName>
        <fullName evidence="6">Sugar kinase, ribokinase family</fullName>
    </submittedName>
</protein>
<organism evidence="6 7">
    <name type="scientific">Haloquadratum walsbyi J07HQW1</name>
    <dbReference type="NCBI Taxonomy" id="1238424"/>
    <lineage>
        <taxon>Archaea</taxon>
        <taxon>Methanobacteriati</taxon>
        <taxon>Methanobacteriota</taxon>
        <taxon>Stenosarchaea group</taxon>
        <taxon>Halobacteria</taxon>
        <taxon>Halobacteriales</taxon>
        <taxon>Haloferacaceae</taxon>
        <taxon>Haloquadratum</taxon>
    </lineage>
</organism>
<dbReference type="InterPro" id="IPR011611">
    <property type="entry name" value="PfkB_dom"/>
</dbReference>
<dbReference type="InterPro" id="IPR029056">
    <property type="entry name" value="Ribokinase-like"/>
</dbReference>
<dbReference type="Proteomes" id="UP000030649">
    <property type="component" value="Unassembled WGS sequence"/>
</dbReference>
<gene>
    <name evidence="6" type="ORF">J07HQW1_00718</name>
</gene>
<dbReference type="HOGENOM" id="CLU_027634_6_0_2"/>
<feature type="compositionally biased region" description="Low complexity" evidence="4">
    <location>
        <begin position="9"/>
        <end position="19"/>
    </location>
</feature>
<keyword evidence="3 6" id="KW-0418">Kinase</keyword>
<proteinExistence type="inferred from homology"/>
<dbReference type="EMBL" id="KE356560">
    <property type="protein sequence ID" value="ERG90691.1"/>
    <property type="molecule type" value="Genomic_DNA"/>
</dbReference>
<feature type="region of interest" description="Disordered" evidence="4">
    <location>
        <begin position="1"/>
        <end position="26"/>
    </location>
</feature>
<dbReference type="GO" id="GO:0016301">
    <property type="term" value="F:kinase activity"/>
    <property type="evidence" value="ECO:0007669"/>
    <property type="project" value="UniProtKB-KW"/>
</dbReference>
<sequence length="357" mass="37998">MEESHVHKTTNGDNNANADADTDAETTPDIVTIGETMLRLSPPTGVRITQANEFEVHVGGAESNVAVIASQLGCQTRWISKLPASPLGRRITTALRGYDVELDIVWDHDDDARVGTYYFEPGGTPRGDTVHYDRAGSSVTTLTATELPLETVNSASICYISGITPALSGTLRTTVETVLQTAQSVGTQTAFDLNYRSKLWDTATAKKAYQSLLPYVDILIGAERDVNACLERNADPESIVRDLASTFNLETVVLTRGDNGAVAFHDNTIFEQPVYDAETIDAVGTGDAFVGGFLTQKLNDSHPGPDKTSEDIASALATGAATAALKRTMKGDVAAITPAEVAAVRDTDSTDTGDISR</sequence>
<dbReference type="InterPro" id="IPR054871">
    <property type="entry name" value="KDG_KDGal_kin_Halo"/>
</dbReference>
<evidence type="ECO:0000259" key="5">
    <source>
        <dbReference type="Pfam" id="PF00294"/>
    </source>
</evidence>
<dbReference type="InterPro" id="IPR002139">
    <property type="entry name" value="Ribo/fructo_kinase"/>
</dbReference>
<dbReference type="InterPro" id="IPR052700">
    <property type="entry name" value="Carb_kinase_PfkB-like"/>
</dbReference>
<dbReference type="PANTHER" id="PTHR43320:SF2">
    <property type="entry name" value="2-DEHYDRO-3-DEOXYGLUCONOKINASE_2-DEHYDRO-3-DEOXYGALACTONOKINASE"/>
    <property type="match status" value="1"/>
</dbReference>
<evidence type="ECO:0000256" key="4">
    <source>
        <dbReference type="SAM" id="MobiDB-lite"/>
    </source>
</evidence>